<evidence type="ECO:0000256" key="1">
    <source>
        <dbReference type="ARBA" id="ARBA00022676"/>
    </source>
</evidence>
<dbReference type="PANTHER" id="PTHR22916">
    <property type="entry name" value="GLYCOSYLTRANSFERASE"/>
    <property type="match status" value="1"/>
</dbReference>
<dbReference type="Proteomes" id="UP000182089">
    <property type="component" value="Unassembled WGS sequence"/>
</dbReference>
<protein>
    <submittedName>
        <fullName evidence="4">Glycosyltransferase involved in cell wall bisynthesis</fullName>
    </submittedName>
</protein>
<dbReference type="EMBL" id="FOCC01000015">
    <property type="protein sequence ID" value="SEM94174.1"/>
    <property type="molecule type" value="Genomic_DNA"/>
</dbReference>
<evidence type="ECO:0000313" key="5">
    <source>
        <dbReference type="Proteomes" id="UP000182089"/>
    </source>
</evidence>
<dbReference type="Gene3D" id="3.40.50.720">
    <property type="entry name" value="NAD(P)-binding Rossmann-like Domain"/>
    <property type="match status" value="1"/>
</dbReference>
<dbReference type="Gene3D" id="3.90.550.10">
    <property type="entry name" value="Spore Coat Polysaccharide Biosynthesis Protein SpsA, Chain A"/>
    <property type="match status" value="1"/>
</dbReference>
<accession>A0ABY1ADT6</accession>
<dbReference type="SUPFAM" id="SSF53448">
    <property type="entry name" value="Nucleotide-diphospho-sugar transferases"/>
    <property type="match status" value="1"/>
</dbReference>
<comment type="caution">
    <text evidence="4">The sequence shown here is derived from an EMBL/GenBank/DDBJ whole genome shotgun (WGS) entry which is preliminary data.</text>
</comment>
<dbReference type="PANTHER" id="PTHR22916:SF51">
    <property type="entry name" value="GLYCOSYLTRANSFERASE EPSH-RELATED"/>
    <property type="match status" value="1"/>
</dbReference>
<dbReference type="CDD" id="cd00761">
    <property type="entry name" value="Glyco_tranf_GTA_type"/>
    <property type="match status" value="1"/>
</dbReference>
<sequence>MGKDPLVSVISSIYNGEKWLDGFMESILNQTYPNLEIILVDDVSNDNTYQRLLEYAKEDSRITVLQMPYNSLTCARKLGFDHSHGKYISFVDVDDILELDMYETLVTNAEKSQAQVSIGSCLLFSDDKVLWTSLAGQGVVPDKKVVSNQMQVVAGIEAAHFYKGPLHGNTTIYNPLLWDKIFNRNLVEKCYHNYDFELIMGEDLAMCFDMLINAEKVVVTSKIVYDARANPNSTSHSSEYRNNLHSRHLYDYLTNVYQDLPKKVQATLATQRDWFIKYQLFNMNYGILERVRPLYPFHVQHGQKIVLYGNGMLGHKLRNVNAKEKHVQIVGIIDKNSNEPGIYGIDDVSKLDYDQILVTVFNDKYYADILADLTKAGADPSKIQFIEDQNWSDLDLDKILTAED</sequence>
<keyword evidence="2" id="KW-0808">Transferase</keyword>
<organism evidence="4 5">
    <name type="scientific">Ligilactobacillus ruminis</name>
    <dbReference type="NCBI Taxonomy" id="1623"/>
    <lineage>
        <taxon>Bacteria</taxon>
        <taxon>Bacillati</taxon>
        <taxon>Bacillota</taxon>
        <taxon>Bacilli</taxon>
        <taxon>Lactobacillales</taxon>
        <taxon>Lactobacillaceae</taxon>
        <taxon>Ligilactobacillus</taxon>
    </lineage>
</organism>
<proteinExistence type="predicted"/>
<dbReference type="InterPro" id="IPR001173">
    <property type="entry name" value="Glyco_trans_2-like"/>
</dbReference>
<gene>
    <name evidence="4" type="ORF">SAMN05216431_11511</name>
</gene>
<evidence type="ECO:0000313" key="4">
    <source>
        <dbReference type="EMBL" id="SEM94174.1"/>
    </source>
</evidence>
<name>A0ABY1ADT6_9LACO</name>
<evidence type="ECO:0000256" key="2">
    <source>
        <dbReference type="ARBA" id="ARBA00022679"/>
    </source>
</evidence>
<feature type="domain" description="Glycosyltransferase 2-like" evidence="3">
    <location>
        <begin position="8"/>
        <end position="133"/>
    </location>
</feature>
<evidence type="ECO:0000259" key="3">
    <source>
        <dbReference type="Pfam" id="PF00535"/>
    </source>
</evidence>
<reference evidence="4 5" key="1">
    <citation type="submission" date="2016-10" db="EMBL/GenBank/DDBJ databases">
        <authorList>
            <person name="Varghese N."/>
            <person name="Submissions S."/>
        </authorList>
    </citation>
    <scope>NUCLEOTIDE SEQUENCE [LARGE SCALE GENOMIC DNA]</scope>
    <source>
        <strain evidence="4 5">WC1T17</strain>
    </source>
</reference>
<keyword evidence="1" id="KW-0328">Glycosyltransferase</keyword>
<dbReference type="InterPro" id="IPR029044">
    <property type="entry name" value="Nucleotide-diphossugar_trans"/>
</dbReference>
<dbReference type="Pfam" id="PF00535">
    <property type="entry name" value="Glycos_transf_2"/>
    <property type="match status" value="1"/>
</dbReference>